<dbReference type="AlphaFoldDB" id="A0A6S7IQ42"/>
<dbReference type="EMBL" id="CACRXK020010638">
    <property type="protein sequence ID" value="CAB4019817.1"/>
    <property type="molecule type" value="Genomic_DNA"/>
</dbReference>
<dbReference type="GO" id="GO:0042554">
    <property type="term" value="P:superoxide anion generation"/>
    <property type="evidence" value="ECO:0007669"/>
    <property type="project" value="TreeGrafter"/>
</dbReference>
<dbReference type="Pfam" id="PF13202">
    <property type="entry name" value="EF-hand_5"/>
    <property type="match status" value="1"/>
</dbReference>
<keyword evidence="3 12" id="KW-0812">Transmembrane</keyword>
<gene>
    <name evidence="13" type="ORF">PACLA_8A084520</name>
</gene>
<organism evidence="13 14">
    <name type="scientific">Paramuricea clavata</name>
    <name type="common">Red gorgonian</name>
    <name type="synonym">Violescent sea-whip</name>
    <dbReference type="NCBI Taxonomy" id="317549"/>
    <lineage>
        <taxon>Eukaryota</taxon>
        <taxon>Metazoa</taxon>
        <taxon>Cnidaria</taxon>
        <taxon>Anthozoa</taxon>
        <taxon>Octocorallia</taxon>
        <taxon>Malacalcyonacea</taxon>
        <taxon>Plexauridae</taxon>
        <taxon>Paramuricea</taxon>
    </lineage>
</organism>
<evidence type="ECO:0000256" key="8">
    <source>
        <dbReference type="ARBA" id="ARBA00023002"/>
    </source>
</evidence>
<dbReference type="GO" id="GO:0006952">
    <property type="term" value="P:defense response"/>
    <property type="evidence" value="ECO:0007669"/>
    <property type="project" value="TreeGrafter"/>
</dbReference>
<dbReference type="InterPro" id="IPR018247">
    <property type="entry name" value="EF_Hand_1_Ca_BS"/>
</dbReference>
<dbReference type="PANTHER" id="PTHR11972:SF58">
    <property type="entry name" value="NADPH OXIDASE 5"/>
    <property type="match status" value="1"/>
</dbReference>
<accession>A0A6S7IQ42</accession>
<dbReference type="InterPro" id="IPR039261">
    <property type="entry name" value="FNR_nucleotide-bd"/>
</dbReference>
<dbReference type="InterPro" id="IPR000778">
    <property type="entry name" value="Cyt_b245_heavy_chain"/>
</dbReference>
<feature type="transmembrane region" description="Helical" evidence="12">
    <location>
        <begin position="330"/>
        <end position="354"/>
    </location>
</feature>
<protein>
    <submittedName>
        <fullName evidence="13">NADPH oxidase 5 isoform X2</fullName>
    </submittedName>
</protein>
<keyword evidence="9 12" id="KW-0472">Membrane</keyword>
<dbReference type="CDD" id="cd06186">
    <property type="entry name" value="NOX_Duox_like_FAD_NADP"/>
    <property type="match status" value="1"/>
</dbReference>
<evidence type="ECO:0000256" key="3">
    <source>
        <dbReference type="ARBA" id="ARBA00022692"/>
    </source>
</evidence>
<keyword evidence="2" id="KW-0285">Flavoprotein</keyword>
<dbReference type="SUPFAM" id="SSF47473">
    <property type="entry name" value="EF-hand"/>
    <property type="match status" value="2"/>
</dbReference>
<feature type="transmembrane region" description="Helical" evidence="12">
    <location>
        <begin position="297"/>
        <end position="318"/>
    </location>
</feature>
<dbReference type="Proteomes" id="UP001152795">
    <property type="component" value="Unassembled WGS sequence"/>
</dbReference>
<feature type="transmembrane region" description="Helical" evidence="12">
    <location>
        <begin position="422"/>
        <end position="445"/>
    </location>
</feature>
<comment type="subcellular location">
    <subcellularLocation>
        <location evidence="1">Membrane</location>
        <topology evidence="1">Multi-pass membrane protein</topology>
    </subcellularLocation>
</comment>
<evidence type="ECO:0000256" key="7">
    <source>
        <dbReference type="ARBA" id="ARBA00022989"/>
    </source>
</evidence>
<evidence type="ECO:0000256" key="5">
    <source>
        <dbReference type="ARBA" id="ARBA00022837"/>
    </source>
</evidence>
<keyword evidence="4" id="KW-0274">FAD</keyword>
<dbReference type="Pfam" id="PF01794">
    <property type="entry name" value="Ferric_reduct"/>
    <property type="match status" value="1"/>
</dbReference>
<keyword evidence="14" id="KW-1185">Reference proteome</keyword>
<dbReference type="SFLD" id="SFLDG01169">
    <property type="entry name" value="NADPH_oxidase_subgroup_(NOX)"/>
    <property type="match status" value="1"/>
</dbReference>
<dbReference type="GO" id="GO:0005509">
    <property type="term" value="F:calcium ion binding"/>
    <property type="evidence" value="ECO:0007669"/>
    <property type="project" value="InterPro"/>
</dbReference>
<dbReference type="Pfam" id="PF08022">
    <property type="entry name" value="FAD_binding_8"/>
    <property type="match status" value="1"/>
</dbReference>
<evidence type="ECO:0000256" key="4">
    <source>
        <dbReference type="ARBA" id="ARBA00022827"/>
    </source>
</evidence>
<evidence type="ECO:0000256" key="6">
    <source>
        <dbReference type="ARBA" id="ARBA00022857"/>
    </source>
</evidence>
<comment type="caution">
    <text evidence="13">The sequence shown here is derived from an EMBL/GenBank/DDBJ whole genome shotgun (WGS) entry which is preliminary data.</text>
</comment>
<dbReference type="CDD" id="cd00051">
    <property type="entry name" value="EFh"/>
    <property type="match status" value="1"/>
</dbReference>
<evidence type="ECO:0000256" key="12">
    <source>
        <dbReference type="SAM" id="Phobius"/>
    </source>
</evidence>
<dbReference type="Gene3D" id="3.40.50.80">
    <property type="entry name" value="Nucleotide-binding domain of ferredoxin-NADP reductase (FNR) module"/>
    <property type="match status" value="1"/>
</dbReference>
<keyword evidence="8" id="KW-0560">Oxidoreductase</keyword>
<keyword evidence="7 12" id="KW-1133">Transmembrane helix</keyword>
<dbReference type="SFLD" id="SFLDS00052">
    <property type="entry name" value="Ferric_Reductase_Domain"/>
    <property type="match status" value="1"/>
</dbReference>
<dbReference type="InterPro" id="IPR017938">
    <property type="entry name" value="Riboflavin_synthase-like_b-brl"/>
</dbReference>
<reference evidence="13" key="1">
    <citation type="submission" date="2020-04" db="EMBL/GenBank/DDBJ databases">
        <authorList>
            <person name="Alioto T."/>
            <person name="Alioto T."/>
            <person name="Gomez Garrido J."/>
        </authorList>
    </citation>
    <scope>NUCLEOTIDE SEQUENCE</scope>
    <source>
        <strain evidence="13">A484AB</strain>
    </source>
</reference>
<dbReference type="InterPro" id="IPR002048">
    <property type="entry name" value="EF_hand_dom"/>
</dbReference>
<dbReference type="SUPFAM" id="SSF52343">
    <property type="entry name" value="Ferredoxin reductase-like, C-terminal NADP-linked domain"/>
    <property type="match status" value="1"/>
</dbReference>
<dbReference type="Gene3D" id="1.10.238.10">
    <property type="entry name" value="EF-hand"/>
    <property type="match status" value="2"/>
</dbReference>
<dbReference type="SMART" id="SM00054">
    <property type="entry name" value="EFh"/>
    <property type="match status" value="3"/>
</dbReference>
<sequence>MFDEKDVGYVQVQEVVGSLRLLSQRTKTSSGKGNTKSLKWFSSTLEDLADANGNISDEKFKDQMRQPQFMENIFKLMDVNNDGEISLNQIVAAMDRIECSTTDSRWYEWIEEKFSVDSNESRLITLEQFKKGLHIEKSFFAERFFSLFKTDSISEANAISMKDLCQGLELLTNGSQIEKLQFLFKVYDIDGNGELDRDEMRTILESCVEESSLSMDQQQLEELTDILFEESDTEQKGFITFDELQSFLDKFPGIAENLTISAGKWLIPPNKSKKNTISSYIPKYLTWNYISNNPDRVGFIFFYLLINAALMIWVGIIRAPMGVYVVLARIHGMCLNLNCTFVLVLMLKMCLTWVRTTWFRKILPIDDHIMFHKLVGFFIAYLSFGHTVGHIGSYIAIPGMKEDGTTVAVWEYLFTTRGGQGWFNSSAGITGVILTLILIIMIICSQPFVRKKGYFELFYWTHHLFIAFWVLIILHAPNFWKWIIVPGVLYIIERIIRLRWFNLARYGPTYIEEGITLPSKVTHLVITRPPNFKFKPGDYVHINIPAIAQNEWHPFTISSSPEQDGVLWVHVRGVGTWTKKLYDYFEQDIIREGRRRSVSNRAAIRRERTFRAKDQERYTEENLGNDNEGVVSDENGNGEMEEKENTLTAVRESAPQKRKKLRIYVDGPYGAPSVHIFEAEHAVLIAGGIGVTPFASILQSIMKKVQNATIDCPNCQHKWVGMIPEGLQKLRKVDFFWINRCQRSFEWFLSLLNELEVEQCCQRLTKSFVDMHIHMTSALNKNDMKGIGLQLALDLIHAKNSVDMITGLRTKTSPGRPNWDKVFENISKEKRGKVTVFFCGAPVMGKVIKVYCRKYGFGFRKENF</sequence>
<dbReference type="InterPro" id="IPR013130">
    <property type="entry name" value="Fe3_Rdtase_TM_dom"/>
</dbReference>
<dbReference type="FunFam" id="2.40.30.10:FF:000056">
    <property type="entry name" value="NADPH oxidase 5"/>
    <property type="match status" value="1"/>
</dbReference>
<dbReference type="Gene3D" id="2.40.30.10">
    <property type="entry name" value="Translation factors"/>
    <property type="match status" value="1"/>
</dbReference>
<name>A0A6S7IQ42_PARCT</name>
<evidence type="ECO:0000256" key="2">
    <source>
        <dbReference type="ARBA" id="ARBA00022630"/>
    </source>
</evidence>
<evidence type="ECO:0000256" key="10">
    <source>
        <dbReference type="ARBA" id="ARBA00049908"/>
    </source>
</evidence>
<dbReference type="Pfam" id="PF08030">
    <property type="entry name" value="NAD_binding_6"/>
    <property type="match status" value="1"/>
</dbReference>
<dbReference type="InterPro" id="IPR017927">
    <property type="entry name" value="FAD-bd_FR_type"/>
</dbReference>
<evidence type="ECO:0000256" key="11">
    <source>
        <dbReference type="SAM" id="MobiDB-lite"/>
    </source>
</evidence>
<dbReference type="PRINTS" id="PR00466">
    <property type="entry name" value="GP91PHOX"/>
</dbReference>
<comment type="catalytic activity">
    <reaction evidence="10">
        <text>NADPH + 2 O2 = 2 superoxide + NADP(+) + H(+)</text>
        <dbReference type="Rhea" id="RHEA:63180"/>
        <dbReference type="ChEBI" id="CHEBI:15378"/>
        <dbReference type="ChEBI" id="CHEBI:15379"/>
        <dbReference type="ChEBI" id="CHEBI:18421"/>
        <dbReference type="ChEBI" id="CHEBI:57783"/>
        <dbReference type="ChEBI" id="CHEBI:58349"/>
    </reaction>
</comment>
<feature type="region of interest" description="Disordered" evidence="11">
    <location>
        <begin position="615"/>
        <end position="651"/>
    </location>
</feature>
<dbReference type="GO" id="GO:0043020">
    <property type="term" value="C:NADPH oxidase complex"/>
    <property type="evidence" value="ECO:0007669"/>
    <property type="project" value="TreeGrafter"/>
</dbReference>
<dbReference type="InterPro" id="IPR050369">
    <property type="entry name" value="RBOH/FRE"/>
</dbReference>
<dbReference type="InterPro" id="IPR011992">
    <property type="entry name" value="EF-hand-dom_pair"/>
</dbReference>
<feature type="transmembrane region" description="Helical" evidence="12">
    <location>
        <begin position="374"/>
        <end position="397"/>
    </location>
</feature>
<dbReference type="PROSITE" id="PS00018">
    <property type="entry name" value="EF_HAND_1"/>
    <property type="match status" value="1"/>
</dbReference>
<evidence type="ECO:0000313" key="13">
    <source>
        <dbReference type="EMBL" id="CAB4019817.1"/>
    </source>
</evidence>
<dbReference type="FunFam" id="3.40.50.80:FF:000012">
    <property type="entry name" value="NADPH oxidase, isoform B"/>
    <property type="match status" value="1"/>
</dbReference>
<dbReference type="GO" id="GO:0016175">
    <property type="term" value="F:superoxide-generating NAD(P)H oxidase activity"/>
    <property type="evidence" value="ECO:0007669"/>
    <property type="project" value="TreeGrafter"/>
</dbReference>
<dbReference type="OrthoDB" id="167398at2759"/>
<feature type="transmembrane region" description="Helical" evidence="12">
    <location>
        <begin position="457"/>
        <end position="473"/>
    </location>
</feature>
<evidence type="ECO:0000313" key="14">
    <source>
        <dbReference type="Proteomes" id="UP001152795"/>
    </source>
</evidence>
<proteinExistence type="predicted"/>
<dbReference type="InterPro" id="IPR013112">
    <property type="entry name" value="FAD-bd_8"/>
</dbReference>
<dbReference type="PROSITE" id="PS50222">
    <property type="entry name" value="EF_HAND_2"/>
    <property type="match status" value="3"/>
</dbReference>
<dbReference type="InterPro" id="IPR013121">
    <property type="entry name" value="Fe_red_NAD-bd_6"/>
</dbReference>
<keyword evidence="6" id="KW-0521">NADP</keyword>
<dbReference type="PANTHER" id="PTHR11972">
    <property type="entry name" value="NADPH OXIDASE"/>
    <property type="match status" value="1"/>
</dbReference>
<keyword evidence="5" id="KW-0106">Calcium</keyword>
<evidence type="ECO:0000256" key="1">
    <source>
        <dbReference type="ARBA" id="ARBA00004141"/>
    </source>
</evidence>
<dbReference type="Pfam" id="PF13499">
    <property type="entry name" value="EF-hand_7"/>
    <property type="match status" value="1"/>
</dbReference>
<dbReference type="SFLD" id="SFLDG01168">
    <property type="entry name" value="Ferric_reductase_subgroup_(FRE"/>
    <property type="match status" value="1"/>
</dbReference>
<evidence type="ECO:0000256" key="9">
    <source>
        <dbReference type="ARBA" id="ARBA00023136"/>
    </source>
</evidence>
<dbReference type="SUPFAM" id="SSF63380">
    <property type="entry name" value="Riboflavin synthase domain-like"/>
    <property type="match status" value="1"/>
</dbReference>
<dbReference type="PROSITE" id="PS51384">
    <property type="entry name" value="FAD_FR"/>
    <property type="match status" value="1"/>
</dbReference>